<dbReference type="STRING" id="868595.Desca_2355"/>
<dbReference type="AlphaFoldDB" id="F6B3N1"/>
<dbReference type="Proteomes" id="UP000009226">
    <property type="component" value="Chromosome"/>
</dbReference>
<name>F6B3N1_DESCC</name>
<evidence type="ECO:0000313" key="2">
    <source>
        <dbReference type="Proteomes" id="UP000009226"/>
    </source>
</evidence>
<proteinExistence type="predicted"/>
<dbReference type="KEGG" id="dca:Desca_2355"/>
<gene>
    <name evidence="1" type="ordered locus">Desca_2355</name>
</gene>
<reference evidence="1" key="1">
    <citation type="submission" date="2011-05" db="EMBL/GenBank/DDBJ databases">
        <title>Complete sequence of Desulfotomaculum carboxydivorans CO-1-SRB.</title>
        <authorList>
            <consortium name="US DOE Joint Genome Institute"/>
            <person name="Lucas S."/>
            <person name="Han J."/>
            <person name="Lapidus A."/>
            <person name="Cheng J.-F."/>
            <person name="Goodwin L."/>
            <person name="Pitluck S."/>
            <person name="Peters L."/>
            <person name="Mikhailova N."/>
            <person name="Lu M."/>
            <person name="Han C."/>
            <person name="Tapia R."/>
            <person name="Land M."/>
            <person name="Hauser L."/>
            <person name="Kyrpides N."/>
            <person name="Ivanova N."/>
            <person name="Pagani I."/>
            <person name="Stams A."/>
            <person name="Plugge C."/>
            <person name="Muyzer G."/>
            <person name="Kuever J."/>
            <person name="Parshina S."/>
            <person name="Ivanova A."/>
            <person name="Nazina T."/>
            <person name="Woyke T."/>
        </authorList>
    </citation>
    <scope>NUCLEOTIDE SEQUENCE [LARGE SCALE GENOMIC DNA]</scope>
    <source>
        <strain evidence="1">CO-1-SRB</strain>
    </source>
</reference>
<evidence type="ECO:0000313" key="1">
    <source>
        <dbReference type="EMBL" id="AEF95190.1"/>
    </source>
</evidence>
<keyword evidence="2" id="KW-1185">Reference proteome</keyword>
<dbReference type="RefSeq" id="WP_003540009.1">
    <property type="nucleotide sequence ID" value="NC_015565.1"/>
</dbReference>
<dbReference type="HOGENOM" id="CLU_2698602_0_0_9"/>
<accession>F6B3N1</accession>
<protein>
    <submittedName>
        <fullName evidence="1">Uncharacterized protein</fullName>
    </submittedName>
</protein>
<sequence length="73" mass="8589">MGKLQVGTRVRLWPKDTYAKYGVVRSVTDRDIIIEITEIDPRDHCRYRIGDKIKLSASRLSVLSEQEFKDRYC</sequence>
<dbReference type="EMBL" id="CP002736">
    <property type="protein sequence ID" value="AEF95190.1"/>
    <property type="molecule type" value="Genomic_DNA"/>
</dbReference>
<organism evidence="1 2">
    <name type="scientific">Desulfotomaculum nigrificans (strain DSM 14880 / VKM B-2319 / CO-1-SRB)</name>
    <name type="common">Desulfotomaculum carboxydivorans</name>
    <dbReference type="NCBI Taxonomy" id="868595"/>
    <lineage>
        <taxon>Bacteria</taxon>
        <taxon>Bacillati</taxon>
        <taxon>Bacillota</taxon>
        <taxon>Clostridia</taxon>
        <taxon>Eubacteriales</taxon>
        <taxon>Desulfotomaculaceae</taxon>
        <taxon>Desulfotomaculum</taxon>
    </lineage>
</organism>